<evidence type="ECO:0000256" key="5">
    <source>
        <dbReference type="ARBA" id="ARBA00019863"/>
    </source>
</evidence>
<name>A0ABN8ND93_9CNID</name>
<keyword evidence="11" id="KW-0472">Membrane</keyword>
<comment type="caution">
    <text evidence="14">The sequence shown here is derived from an EMBL/GenBank/DDBJ whole genome shotgun (WGS) entry which is preliminary data.</text>
</comment>
<proteinExistence type="inferred from homology"/>
<feature type="domain" description="Mitochondria-eating protein C-terminal" evidence="13">
    <location>
        <begin position="218"/>
        <end position="302"/>
    </location>
</feature>
<evidence type="ECO:0000256" key="3">
    <source>
        <dbReference type="ARBA" id="ARBA00004496"/>
    </source>
</evidence>
<evidence type="ECO:0000313" key="14">
    <source>
        <dbReference type="EMBL" id="CAH3046945.1"/>
    </source>
</evidence>
<dbReference type="PANTHER" id="PTHR21771">
    <property type="entry name" value="MITOCHONDRIA-EATING PROTEIN-RELATED"/>
    <property type="match status" value="1"/>
</dbReference>
<keyword evidence="10" id="KW-0496">Mitochondrion</keyword>
<reference evidence="14 15" key="1">
    <citation type="submission" date="2022-05" db="EMBL/GenBank/DDBJ databases">
        <authorList>
            <consortium name="Genoscope - CEA"/>
            <person name="William W."/>
        </authorList>
    </citation>
    <scope>NUCLEOTIDE SEQUENCE [LARGE SCALE GENOMIC DNA]</scope>
</reference>
<keyword evidence="8" id="KW-0175">Coiled coil</keyword>
<sequence length="306" mass="35729">MEEELGILSVKDDEIKQLKRRIAFLGDKRVKQDQSQCEDTYSENQQSKLEEEFSSFVDGTRVDACDRFREIYKTKDQITDVHCQRLACLIFEASYERMNGAKEALVESFKEVSKGMIECAPNISFMFTSNENLEKAKGEYRYPKPFEVRFSVSLMRQNSNYPRDVVDALMLAVKETAHDCKLDCFVEDVKAIIQQKWESWRSKDKAVTIYHYNHIKNKSVLDHPKVLWYIRECIKIVWRMITQVPAMKIEYQSSQLRSFHTQTGCYRGMPSKGGDPKEEIAYYLWPALFDGGNRLVRKAEVLCKTA</sequence>
<evidence type="ECO:0000313" key="15">
    <source>
        <dbReference type="Proteomes" id="UP001159405"/>
    </source>
</evidence>
<evidence type="ECO:0000256" key="11">
    <source>
        <dbReference type="ARBA" id="ARBA00023136"/>
    </source>
</evidence>
<dbReference type="InterPro" id="IPR026169">
    <property type="entry name" value="MIEAP"/>
</dbReference>
<gene>
    <name evidence="14" type="ORF">PLOB_00009914</name>
</gene>
<evidence type="ECO:0000256" key="7">
    <source>
        <dbReference type="ARBA" id="ARBA00022787"/>
    </source>
</evidence>
<comment type="subcellular location">
    <subcellularLocation>
        <location evidence="3">Cytoplasm</location>
    </subcellularLocation>
    <subcellularLocation>
        <location evidence="2">Mitochondrion matrix</location>
    </subcellularLocation>
    <subcellularLocation>
        <location evidence="1">Mitochondrion outer membrane</location>
    </subcellularLocation>
</comment>
<accession>A0ABN8ND93</accession>
<evidence type="ECO:0000256" key="10">
    <source>
        <dbReference type="ARBA" id="ARBA00023128"/>
    </source>
</evidence>
<dbReference type="InterPro" id="IPR031981">
    <property type="entry name" value="MIEAP_C"/>
</dbReference>
<evidence type="ECO:0000256" key="4">
    <source>
        <dbReference type="ARBA" id="ARBA00008233"/>
    </source>
</evidence>
<dbReference type="Proteomes" id="UP001159405">
    <property type="component" value="Unassembled WGS sequence"/>
</dbReference>
<keyword evidence="7" id="KW-1000">Mitochondrion outer membrane</keyword>
<keyword evidence="15" id="KW-1185">Reference proteome</keyword>
<keyword evidence="9" id="KW-0446">Lipid-binding</keyword>
<keyword evidence="6" id="KW-0963">Cytoplasm</keyword>
<evidence type="ECO:0000256" key="9">
    <source>
        <dbReference type="ARBA" id="ARBA00023121"/>
    </source>
</evidence>
<evidence type="ECO:0000256" key="6">
    <source>
        <dbReference type="ARBA" id="ARBA00022490"/>
    </source>
</evidence>
<evidence type="ECO:0000256" key="1">
    <source>
        <dbReference type="ARBA" id="ARBA00004294"/>
    </source>
</evidence>
<dbReference type="EMBL" id="CALNXK010000015">
    <property type="protein sequence ID" value="CAH3046945.1"/>
    <property type="molecule type" value="Genomic_DNA"/>
</dbReference>
<evidence type="ECO:0000256" key="2">
    <source>
        <dbReference type="ARBA" id="ARBA00004305"/>
    </source>
</evidence>
<evidence type="ECO:0000256" key="12">
    <source>
        <dbReference type="ARBA" id="ARBA00032687"/>
    </source>
</evidence>
<evidence type="ECO:0000256" key="8">
    <source>
        <dbReference type="ARBA" id="ARBA00023054"/>
    </source>
</evidence>
<organism evidence="14 15">
    <name type="scientific">Porites lobata</name>
    <dbReference type="NCBI Taxonomy" id="104759"/>
    <lineage>
        <taxon>Eukaryota</taxon>
        <taxon>Metazoa</taxon>
        <taxon>Cnidaria</taxon>
        <taxon>Anthozoa</taxon>
        <taxon>Hexacorallia</taxon>
        <taxon>Scleractinia</taxon>
        <taxon>Fungiina</taxon>
        <taxon>Poritidae</taxon>
        <taxon>Porites</taxon>
    </lineage>
</organism>
<comment type="similarity">
    <text evidence="4">Belongs to the MIEAP family.</text>
</comment>
<protein>
    <recommendedName>
        <fullName evidence="5">Mitochondria-eating protein</fullName>
    </recommendedName>
    <alternativeName>
        <fullName evidence="12">Spermatogenesis-associated protein 18</fullName>
    </alternativeName>
</protein>
<evidence type="ECO:0000259" key="13">
    <source>
        <dbReference type="Pfam" id="PF16026"/>
    </source>
</evidence>
<dbReference type="Pfam" id="PF16026">
    <property type="entry name" value="MIEAP"/>
    <property type="match status" value="1"/>
</dbReference>